<protein>
    <recommendedName>
        <fullName evidence="3">MULE transposase domain-containing protein</fullName>
    </recommendedName>
</protein>
<dbReference type="EMBL" id="CP111016">
    <property type="protein sequence ID" value="WAR04567.1"/>
    <property type="molecule type" value="Genomic_DNA"/>
</dbReference>
<proteinExistence type="predicted"/>
<organism evidence="1 2">
    <name type="scientific">Mya arenaria</name>
    <name type="common">Soft-shell clam</name>
    <dbReference type="NCBI Taxonomy" id="6604"/>
    <lineage>
        <taxon>Eukaryota</taxon>
        <taxon>Metazoa</taxon>
        <taxon>Spiralia</taxon>
        <taxon>Lophotrochozoa</taxon>
        <taxon>Mollusca</taxon>
        <taxon>Bivalvia</taxon>
        <taxon>Autobranchia</taxon>
        <taxon>Heteroconchia</taxon>
        <taxon>Euheterodonta</taxon>
        <taxon>Imparidentia</taxon>
        <taxon>Neoheterodontei</taxon>
        <taxon>Myida</taxon>
        <taxon>Myoidea</taxon>
        <taxon>Myidae</taxon>
        <taxon>Mya</taxon>
    </lineage>
</organism>
<evidence type="ECO:0000313" key="2">
    <source>
        <dbReference type="Proteomes" id="UP001164746"/>
    </source>
</evidence>
<reference evidence="1" key="1">
    <citation type="submission" date="2022-11" db="EMBL/GenBank/DDBJ databases">
        <title>Centuries of genome instability and evolution in soft-shell clam transmissible cancer (bioRxiv).</title>
        <authorList>
            <person name="Hart S.F.M."/>
            <person name="Yonemitsu M.A."/>
            <person name="Giersch R.M."/>
            <person name="Beal B.F."/>
            <person name="Arriagada G."/>
            <person name="Davis B.W."/>
            <person name="Ostrander E.A."/>
            <person name="Goff S.P."/>
            <person name="Metzger M.J."/>
        </authorList>
    </citation>
    <scope>NUCLEOTIDE SEQUENCE</scope>
    <source>
        <strain evidence="1">MELC-2E11</strain>
        <tissue evidence="1">Siphon/mantle</tissue>
    </source>
</reference>
<dbReference type="Proteomes" id="UP001164746">
    <property type="component" value="Chromosome 5"/>
</dbReference>
<gene>
    <name evidence="1" type="ORF">MAR_019936</name>
</gene>
<evidence type="ECO:0008006" key="3">
    <source>
        <dbReference type="Google" id="ProtNLM"/>
    </source>
</evidence>
<sequence length="173" mass="19775">MRSEGDDPDSSTYKLWHPQKTVLMFNTEIRKHVQSCKRDRKSEKPNVGFQIGFARTPNTGACRIQNSATVIAPSISSMQKQATRLYIIRAPLGDTAVACVYALLFGKSQEVYEELFEVIAIARRFLTDFELAAIRAIETTFGQHVNHRGCFYHLTQSTWRKIQALALVERYKM</sequence>
<accession>A0ABY7E3I5</accession>
<name>A0ABY7E3I5_MYAAR</name>
<keyword evidence="2" id="KW-1185">Reference proteome</keyword>
<evidence type="ECO:0000313" key="1">
    <source>
        <dbReference type="EMBL" id="WAR04567.1"/>
    </source>
</evidence>